<evidence type="ECO:0000256" key="12">
    <source>
        <dbReference type="ARBA" id="ARBA00023163"/>
    </source>
</evidence>
<dbReference type="VEuPathDB" id="VectorBase:MDOA007449"/>
<dbReference type="GO" id="GO:0000978">
    <property type="term" value="F:RNA polymerase II cis-regulatory region sequence-specific DNA binding"/>
    <property type="evidence" value="ECO:0007669"/>
    <property type="project" value="TreeGrafter"/>
</dbReference>
<keyword evidence="8 16" id="KW-0862">Zinc</keyword>
<keyword evidence="13" id="KW-0539">Nucleus</keyword>
<feature type="binding site" evidence="16">
    <location>
        <position position="97"/>
    </location>
    <ligand>
        <name>Zn(2+)</name>
        <dbReference type="ChEBI" id="CHEBI:29105"/>
    </ligand>
</feature>
<keyword evidence="9" id="KW-0832">Ubl conjugation</keyword>
<feature type="domain" description="C2H2-type" evidence="18">
    <location>
        <begin position="326"/>
        <end position="353"/>
    </location>
</feature>
<organism evidence="20">
    <name type="scientific">Musca domestica</name>
    <name type="common">House fly</name>
    <dbReference type="NCBI Taxonomy" id="7370"/>
    <lineage>
        <taxon>Eukaryota</taxon>
        <taxon>Metazoa</taxon>
        <taxon>Ecdysozoa</taxon>
        <taxon>Arthropoda</taxon>
        <taxon>Hexapoda</taxon>
        <taxon>Insecta</taxon>
        <taxon>Pterygota</taxon>
        <taxon>Neoptera</taxon>
        <taxon>Endopterygota</taxon>
        <taxon>Diptera</taxon>
        <taxon>Brachycera</taxon>
        <taxon>Muscomorpha</taxon>
        <taxon>Muscoidea</taxon>
        <taxon>Muscidae</taxon>
        <taxon>Musca</taxon>
    </lineage>
</organism>
<dbReference type="PANTHER" id="PTHR24388:SF54">
    <property type="entry name" value="PROTEIN ESCARGOT"/>
    <property type="match status" value="1"/>
</dbReference>
<dbReference type="GeneID" id="101897280"/>
<comment type="subcellular location">
    <subcellularLocation>
        <location evidence="2">Nucleus</location>
    </subcellularLocation>
</comment>
<feature type="binding site" evidence="16">
    <location>
        <position position="41"/>
    </location>
    <ligand>
        <name>Zn(2+)</name>
        <dbReference type="ChEBI" id="CHEBI:29105"/>
    </ligand>
</feature>
<keyword evidence="10" id="KW-0805">Transcription regulation</keyword>
<dbReference type="VEuPathDB" id="VectorBase:MDOMA2_006264"/>
<feature type="domain" description="C2H2-type" evidence="18">
    <location>
        <begin position="502"/>
        <end position="524"/>
    </location>
</feature>
<dbReference type="Pfam" id="PF07776">
    <property type="entry name" value="zf-AD"/>
    <property type="match status" value="1"/>
</dbReference>
<feature type="domain" description="C2H2-type" evidence="18">
    <location>
        <begin position="529"/>
        <end position="557"/>
    </location>
</feature>
<dbReference type="GO" id="GO:0000981">
    <property type="term" value="F:DNA-binding transcription factor activity, RNA polymerase II-specific"/>
    <property type="evidence" value="ECO:0007669"/>
    <property type="project" value="TreeGrafter"/>
</dbReference>
<dbReference type="Gene3D" id="3.40.1800.20">
    <property type="match status" value="1"/>
</dbReference>
<keyword evidence="11" id="KW-0238">DNA-binding</keyword>
<dbReference type="Gene3D" id="3.30.160.60">
    <property type="entry name" value="Classic Zinc Finger"/>
    <property type="match status" value="6"/>
</dbReference>
<comment type="similarity">
    <text evidence="14">Belongs to the snail C2H2-type zinc-finger protein family.</text>
</comment>
<dbReference type="PROSITE" id="PS00028">
    <property type="entry name" value="ZINC_FINGER_C2H2_1"/>
    <property type="match status" value="9"/>
</dbReference>
<dbReference type="GO" id="GO:0008270">
    <property type="term" value="F:zinc ion binding"/>
    <property type="evidence" value="ECO:0007669"/>
    <property type="project" value="UniProtKB-UniRule"/>
</dbReference>
<feature type="domain" description="C2H2-type" evidence="18">
    <location>
        <begin position="354"/>
        <end position="381"/>
    </location>
</feature>
<dbReference type="AlphaFoldDB" id="A0A1I8MQM5"/>
<reference evidence="20" key="1">
    <citation type="submission" date="2020-05" db="UniProtKB">
        <authorList>
            <consortium name="EnsemblMetazoa"/>
        </authorList>
    </citation>
    <scope>IDENTIFICATION</scope>
    <source>
        <strain evidence="20">Aabys</strain>
    </source>
</reference>
<gene>
    <name evidence="20" type="primary">101897280</name>
    <name evidence="22" type="synonym">LOC101897280</name>
</gene>
<evidence type="ECO:0000256" key="4">
    <source>
        <dbReference type="ARBA" id="ARBA00022499"/>
    </source>
</evidence>
<feature type="binding site" evidence="16">
    <location>
        <position position="38"/>
    </location>
    <ligand>
        <name>Zn(2+)</name>
        <dbReference type="ChEBI" id="CHEBI:29105"/>
    </ligand>
</feature>
<feature type="domain" description="ZAD" evidence="19">
    <location>
        <begin position="36"/>
        <end position="121"/>
    </location>
</feature>
<evidence type="ECO:0000256" key="17">
    <source>
        <dbReference type="SAM" id="MobiDB-lite"/>
    </source>
</evidence>
<evidence type="ECO:0000256" key="2">
    <source>
        <dbReference type="ARBA" id="ARBA00004123"/>
    </source>
</evidence>
<dbReference type="SUPFAM" id="SSF57716">
    <property type="entry name" value="Glucocorticoid receptor-like (DNA-binding domain)"/>
    <property type="match status" value="1"/>
</dbReference>
<dbReference type="PROSITE" id="PS51915">
    <property type="entry name" value="ZAD"/>
    <property type="match status" value="1"/>
</dbReference>
<dbReference type="SMART" id="SM00868">
    <property type="entry name" value="zf-AD"/>
    <property type="match status" value="1"/>
</dbReference>
<dbReference type="eggNOG" id="KOG1721">
    <property type="taxonomic scope" value="Eukaryota"/>
</dbReference>
<evidence type="ECO:0000256" key="15">
    <source>
        <dbReference type="PROSITE-ProRule" id="PRU00042"/>
    </source>
</evidence>
<dbReference type="OrthoDB" id="202234at2759"/>
<evidence type="ECO:0000313" key="22">
    <source>
        <dbReference type="RefSeq" id="XP_005180720.1"/>
    </source>
</evidence>
<evidence type="ECO:0000259" key="18">
    <source>
        <dbReference type="PROSITE" id="PS50157"/>
    </source>
</evidence>
<dbReference type="FunFam" id="3.30.160.60:FF:000100">
    <property type="entry name" value="Zinc finger 45-like"/>
    <property type="match status" value="2"/>
</dbReference>
<evidence type="ECO:0000256" key="5">
    <source>
        <dbReference type="ARBA" id="ARBA00022723"/>
    </source>
</evidence>
<keyword evidence="5 16" id="KW-0479">Metal-binding</keyword>
<evidence type="ECO:0000256" key="7">
    <source>
        <dbReference type="ARBA" id="ARBA00022771"/>
    </source>
</evidence>
<dbReference type="GO" id="GO:0005634">
    <property type="term" value="C:nucleus"/>
    <property type="evidence" value="ECO:0007669"/>
    <property type="project" value="UniProtKB-SubCell"/>
</dbReference>
<dbReference type="KEGG" id="mde:101897280"/>
<proteinExistence type="inferred from homology"/>
<feature type="region of interest" description="Disordered" evidence="17">
    <location>
        <begin position="481"/>
        <end position="501"/>
    </location>
</feature>
<name>A0A1I8MQM5_MUSDO</name>
<dbReference type="Proteomes" id="UP001652621">
    <property type="component" value="Unplaced"/>
</dbReference>
<evidence type="ECO:0000313" key="21">
    <source>
        <dbReference type="Proteomes" id="UP001652621"/>
    </source>
</evidence>
<feature type="domain" description="C2H2-type" evidence="18">
    <location>
        <begin position="269"/>
        <end position="297"/>
    </location>
</feature>
<feature type="domain" description="C2H2-type" evidence="18">
    <location>
        <begin position="241"/>
        <end position="268"/>
    </location>
</feature>
<feature type="domain" description="C2H2-type" evidence="18">
    <location>
        <begin position="298"/>
        <end position="325"/>
    </location>
</feature>
<dbReference type="SMART" id="SM00355">
    <property type="entry name" value="ZnF_C2H2"/>
    <property type="match status" value="9"/>
</dbReference>
<feature type="domain" description="C2H2-type" evidence="18">
    <location>
        <begin position="556"/>
        <end position="583"/>
    </location>
</feature>
<keyword evidence="7 15" id="KW-0863">Zinc-finger</keyword>
<sequence length="673" mass="76575">MVDLDCLESAKPPPPNDMESEAVAEPLLSNCEEKKQLCRLCLLENDKTEKVINIFEEVQIDEQGNKTKGLEDVLYDLFRIKYDRSCNILPHVICHRCWEMVNAFNNFRKIVHKTEEVLQKRLELMKSNAFLEDFEDKRPGLNGNPGLFIPDDDCEIQEVNPDEECESSDDDFSMESDSDTEEMNMPAKEIDTFNAKPQPATLNKNAGVPKTSIVNESNQPKDGSSVLTEHKGLEFTITNTYLCQYCDMAFTAHSEALEHETLHDRAMPYICNFCPKAYSNRQALILHIKELHDPEKPYICALCRKGFCRRSDLKKHTIVHTGVRPFACPLCSKSFSRNTNLHKHMRIHSSIKPYVCQQCPRSFTTGTELLKHARTHSEIKTFKCTKCPATYARKDKLQIHEQSHQRKELEALHNQSKSAASFPNMQAQDNFELAPPSNPYLSQELNQLNSVDEQQRVMMQNVNFAQRPVFPQLPVTIPSVISTPQPPPPKPQTTKSSHPRVHPCDICGKSFTRERDLHRHQALHLDTLFTCKQCGLGFSRREKLARHELEQHGPQYPCDICRITFHRKDELDMHLKMHELQQNATKSAQQAILNAAGVVHAQSMEMSQMHHVAAQQPMSSTAATVPVPPIPPAVSLPAPVRPSAADMSFYSQMVPTMNLGFYSETRPEDRNGI</sequence>
<evidence type="ECO:0000256" key="16">
    <source>
        <dbReference type="PROSITE-ProRule" id="PRU01263"/>
    </source>
</evidence>
<dbReference type="GO" id="GO:0045892">
    <property type="term" value="P:negative regulation of DNA-templated transcription"/>
    <property type="evidence" value="ECO:0007669"/>
    <property type="project" value="UniProtKB-ARBA"/>
</dbReference>
<dbReference type="FunFam" id="3.30.160.60:FF:000247">
    <property type="entry name" value="Zinc finger protein 236"/>
    <property type="match status" value="1"/>
</dbReference>
<dbReference type="PROSITE" id="PS50157">
    <property type="entry name" value="ZINC_FINGER_C2H2_2"/>
    <property type="match status" value="9"/>
</dbReference>
<evidence type="ECO:0000259" key="19">
    <source>
        <dbReference type="PROSITE" id="PS51915"/>
    </source>
</evidence>
<dbReference type="EnsemblMetazoa" id="MDOA007449-RA">
    <property type="protein sequence ID" value="MDOA007449-PA"/>
    <property type="gene ID" value="MDOA007449"/>
</dbReference>
<evidence type="ECO:0000256" key="1">
    <source>
        <dbReference type="ARBA" id="ARBA00003767"/>
    </source>
</evidence>
<keyword evidence="21" id="KW-1185">Reference proteome</keyword>
<dbReference type="Pfam" id="PF00096">
    <property type="entry name" value="zf-C2H2"/>
    <property type="match status" value="8"/>
</dbReference>
<feature type="domain" description="C2H2-type" evidence="18">
    <location>
        <begin position="382"/>
        <end position="409"/>
    </location>
</feature>
<evidence type="ECO:0000256" key="9">
    <source>
        <dbReference type="ARBA" id="ARBA00022843"/>
    </source>
</evidence>
<keyword evidence="6" id="KW-0677">Repeat</keyword>
<evidence type="ECO:0000256" key="6">
    <source>
        <dbReference type="ARBA" id="ARBA00022737"/>
    </source>
</evidence>
<protein>
    <submittedName>
        <fullName evidence="22">Zinc finger protein 271 isoform X1</fullName>
    </submittedName>
</protein>
<evidence type="ECO:0000313" key="20">
    <source>
        <dbReference type="EnsemblMetazoa" id="MDOA007449-PA"/>
    </source>
</evidence>
<accession>A0A1I8MQM5</accession>
<reference evidence="22" key="2">
    <citation type="submission" date="2025-04" db="UniProtKB">
        <authorList>
            <consortium name="RefSeq"/>
        </authorList>
    </citation>
    <scope>IDENTIFICATION</scope>
    <source>
        <strain evidence="22">Aabys</strain>
    </source>
</reference>
<evidence type="ECO:0000256" key="8">
    <source>
        <dbReference type="ARBA" id="ARBA00022833"/>
    </source>
</evidence>
<dbReference type="InterPro" id="IPR012934">
    <property type="entry name" value="Znf_AD"/>
</dbReference>
<evidence type="ECO:0000256" key="11">
    <source>
        <dbReference type="ARBA" id="ARBA00023125"/>
    </source>
</evidence>
<keyword evidence="4" id="KW-1017">Isopeptide bond</keyword>
<comment type="similarity">
    <text evidence="3">Belongs to the krueppel C2H2-type zinc-finger protein family.</text>
</comment>
<dbReference type="PANTHER" id="PTHR24388">
    <property type="entry name" value="ZINC FINGER PROTEIN"/>
    <property type="match status" value="1"/>
</dbReference>
<evidence type="ECO:0000256" key="13">
    <source>
        <dbReference type="ARBA" id="ARBA00023242"/>
    </source>
</evidence>
<dbReference type="InterPro" id="IPR036236">
    <property type="entry name" value="Znf_C2H2_sf"/>
</dbReference>
<dbReference type="RefSeq" id="XP_005180720.1">
    <property type="nucleotide sequence ID" value="XM_005180663.3"/>
</dbReference>
<dbReference type="FunFam" id="3.30.160.60:FF:000495">
    <property type="entry name" value="zinc finger protein 668"/>
    <property type="match status" value="1"/>
</dbReference>
<dbReference type="InterPro" id="IPR013087">
    <property type="entry name" value="Znf_C2H2_type"/>
</dbReference>
<evidence type="ECO:0000256" key="3">
    <source>
        <dbReference type="ARBA" id="ARBA00006991"/>
    </source>
</evidence>
<feature type="binding site" evidence="16">
    <location>
        <position position="94"/>
    </location>
    <ligand>
        <name>Zn(2+)</name>
        <dbReference type="ChEBI" id="CHEBI:29105"/>
    </ligand>
</feature>
<evidence type="ECO:0000256" key="10">
    <source>
        <dbReference type="ARBA" id="ARBA00023015"/>
    </source>
</evidence>
<dbReference type="InterPro" id="IPR050527">
    <property type="entry name" value="Snail/Krueppel_Znf"/>
</dbReference>
<keyword evidence="12" id="KW-0804">Transcription</keyword>
<evidence type="ECO:0000256" key="14">
    <source>
        <dbReference type="ARBA" id="ARBA00037948"/>
    </source>
</evidence>
<dbReference type="SUPFAM" id="SSF57667">
    <property type="entry name" value="beta-beta-alpha zinc fingers"/>
    <property type="match status" value="5"/>
</dbReference>
<comment type="function">
    <text evidence="1">May be involved in transcriptional regulation.</text>
</comment>